<dbReference type="InterPro" id="IPR052680">
    <property type="entry name" value="Glyco_Hormone_Alpha"/>
</dbReference>
<dbReference type="OrthoDB" id="6421717at2759"/>
<proteinExistence type="predicted"/>
<dbReference type="AlphaFoldDB" id="A0A8B7PQ60"/>
<dbReference type="PANTHER" id="PTHR31129">
    <property type="entry name" value="GLYCOPROTEIN HORMONE ALPHA-2"/>
    <property type="match status" value="1"/>
</dbReference>
<keyword evidence="1" id="KW-1185">Reference proteome</keyword>
<dbReference type="Gene3D" id="2.10.90.10">
    <property type="entry name" value="Cystine-knot cytokines"/>
    <property type="match status" value="1"/>
</dbReference>
<sequence length="215" mass="23406">MFPDKIFVPTAPVGWTHKQRGVDDVLRSDDVKRCTSSHVPRLDVLMTSTRRRASRHGTSVGARRATNVGRRMMVSGLVLLLAVSPDRTAGLGSDVSAVGPHTWQTPGCHRIGHTRRISVPNCVEFDITTNACRGYCESWSVLSNGLSPAGLSDGYGTKFSGGFTDNLQPRITSVGQCCNIMDSEDLKVKVMCVDGPQELVFKSAKSCACFHCKKY</sequence>
<gene>
    <name evidence="2" type="primary">LOC108682862</name>
</gene>
<dbReference type="PANTHER" id="PTHR31129:SF2">
    <property type="entry name" value="GLYCOPROTEIN HORMONE ALPHA-2"/>
    <property type="match status" value="1"/>
</dbReference>
<evidence type="ECO:0000313" key="2">
    <source>
        <dbReference type="RefSeq" id="XP_018027596.1"/>
    </source>
</evidence>
<dbReference type="GO" id="GO:0051427">
    <property type="term" value="F:hormone receptor binding"/>
    <property type="evidence" value="ECO:0007669"/>
    <property type="project" value="TreeGrafter"/>
</dbReference>
<dbReference type="FunFam" id="2.10.90.10:FF:000049">
    <property type="entry name" value="Glycoprotein hormone alpha 2"/>
    <property type="match status" value="1"/>
</dbReference>
<protein>
    <submittedName>
        <fullName evidence="2">Uncharacterized protein LOC108682862</fullName>
    </submittedName>
</protein>
<dbReference type="Proteomes" id="UP000694843">
    <property type="component" value="Unplaced"/>
</dbReference>
<name>A0A8B7PQ60_HYAAZ</name>
<dbReference type="InterPro" id="IPR029034">
    <property type="entry name" value="Cystine-knot_cytokine"/>
</dbReference>
<dbReference type="GO" id="GO:0007166">
    <property type="term" value="P:cell surface receptor signaling pathway"/>
    <property type="evidence" value="ECO:0007669"/>
    <property type="project" value="TreeGrafter"/>
</dbReference>
<dbReference type="RefSeq" id="XP_018027596.1">
    <property type="nucleotide sequence ID" value="XM_018172107.2"/>
</dbReference>
<dbReference type="GeneID" id="108682862"/>
<accession>A0A8B7PQ60</accession>
<organism evidence="1 2">
    <name type="scientific">Hyalella azteca</name>
    <name type="common">Amphipod</name>
    <dbReference type="NCBI Taxonomy" id="294128"/>
    <lineage>
        <taxon>Eukaryota</taxon>
        <taxon>Metazoa</taxon>
        <taxon>Ecdysozoa</taxon>
        <taxon>Arthropoda</taxon>
        <taxon>Crustacea</taxon>
        <taxon>Multicrustacea</taxon>
        <taxon>Malacostraca</taxon>
        <taxon>Eumalacostraca</taxon>
        <taxon>Peracarida</taxon>
        <taxon>Amphipoda</taxon>
        <taxon>Senticaudata</taxon>
        <taxon>Talitrida</taxon>
        <taxon>Talitroidea</taxon>
        <taxon>Hyalellidae</taxon>
        <taxon>Hyalella</taxon>
    </lineage>
</organism>
<reference evidence="2" key="1">
    <citation type="submission" date="2025-08" db="UniProtKB">
        <authorList>
            <consortium name="RefSeq"/>
        </authorList>
    </citation>
    <scope>IDENTIFICATION</scope>
    <source>
        <tissue evidence="2">Whole organism</tissue>
    </source>
</reference>
<dbReference type="GO" id="GO:0005615">
    <property type="term" value="C:extracellular space"/>
    <property type="evidence" value="ECO:0007669"/>
    <property type="project" value="TreeGrafter"/>
</dbReference>
<evidence type="ECO:0000313" key="1">
    <source>
        <dbReference type="Proteomes" id="UP000694843"/>
    </source>
</evidence>
<dbReference type="KEGG" id="hazt:108682862"/>
<dbReference type="CTD" id="5740142"/>